<evidence type="ECO:0000313" key="2">
    <source>
        <dbReference type="Proteomes" id="UP001215280"/>
    </source>
</evidence>
<gene>
    <name evidence="1" type="ORF">DFH07DRAFT_783404</name>
</gene>
<evidence type="ECO:0000313" key="1">
    <source>
        <dbReference type="EMBL" id="KAJ7723953.1"/>
    </source>
</evidence>
<proteinExistence type="predicted"/>
<protein>
    <submittedName>
        <fullName evidence="1">Uncharacterized protein</fullName>
    </submittedName>
</protein>
<organism evidence="1 2">
    <name type="scientific">Mycena maculata</name>
    <dbReference type="NCBI Taxonomy" id="230809"/>
    <lineage>
        <taxon>Eukaryota</taxon>
        <taxon>Fungi</taxon>
        <taxon>Dikarya</taxon>
        <taxon>Basidiomycota</taxon>
        <taxon>Agaricomycotina</taxon>
        <taxon>Agaricomycetes</taxon>
        <taxon>Agaricomycetidae</taxon>
        <taxon>Agaricales</taxon>
        <taxon>Marasmiineae</taxon>
        <taxon>Mycenaceae</taxon>
        <taxon>Mycena</taxon>
    </lineage>
</organism>
<sequence length="597" mass="66038">MQIPVLDHLHPQWAIVSFTTQMVQEARFPHKALYRTEPSSNAGDVIRPLISDDQSFDIAVSVWARASEDEETEFKRSTLGGSPVEAGEAAAPSKLDLAKWSCHSVWKETTGFGMKIFLKSPCSPILCFGGYFSLGSENPSEKTMADLALESFSISVPLIEFHDASRQCEDRDTDDVVANHHPYVVTRTQLRVVRETRLFDTKAYNGVRDEIKRHSCGQGFPGLQPHLKMCRRTYKSNGDFETRLLEVPTESGVETQWAYAPYLDTKPHSAGPLVSVKRFFIETSVLMRFEDIIPAPVDRENCSLTPKDDYMDVSWRIAYGGRSPSKQIWADNFISPYSVNPHASELAKVSGQIEAELGACQVLAALLLFHYWWTRVSTVSISSSSVTFLAVGNALGPVLDAIQDASVVFVAPLAVIVPGLMCKAITRTEFGWCKCLTSVWTKLGAFVAFVAAHLADLDKISLLASTIPDALPGEYSPQSPLLNLLRTVASGFCFAGIYSQAFPRRFQLDAPLRCGCPRRVLLNHRSHAFGGGYRAEIIIACMGRFVDLLYFVPAVVGRMDARMGLTLKPLVDIGMHIPLLWQAIVLPPVEVGDDEED</sequence>
<dbReference type="Proteomes" id="UP001215280">
    <property type="component" value="Unassembled WGS sequence"/>
</dbReference>
<name>A0AAD7HMN5_9AGAR</name>
<keyword evidence="2" id="KW-1185">Reference proteome</keyword>
<dbReference type="AlphaFoldDB" id="A0AAD7HMN5"/>
<reference evidence="1" key="1">
    <citation type="submission" date="2023-03" db="EMBL/GenBank/DDBJ databases">
        <title>Massive genome expansion in bonnet fungi (Mycena s.s.) driven by repeated elements and novel gene families across ecological guilds.</title>
        <authorList>
            <consortium name="Lawrence Berkeley National Laboratory"/>
            <person name="Harder C.B."/>
            <person name="Miyauchi S."/>
            <person name="Viragh M."/>
            <person name="Kuo A."/>
            <person name="Thoen E."/>
            <person name="Andreopoulos B."/>
            <person name="Lu D."/>
            <person name="Skrede I."/>
            <person name="Drula E."/>
            <person name="Henrissat B."/>
            <person name="Morin E."/>
            <person name="Kohler A."/>
            <person name="Barry K."/>
            <person name="LaButti K."/>
            <person name="Morin E."/>
            <person name="Salamov A."/>
            <person name="Lipzen A."/>
            <person name="Mereny Z."/>
            <person name="Hegedus B."/>
            <person name="Baldrian P."/>
            <person name="Stursova M."/>
            <person name="Weitz H."/>
            <person name="Taylor A."/>
            <person name="Grigoriev I.V."/>
            <person name="Nagy L.G."/>
            <person name="Martin F."/>
            <person name="Kauserud H."/>
        </authorList>
    </citation>
    <scope>NUCLEOTIDE SEQUENCE</scope>
    <source>
        <strain evidence="1">CBHHK188m</strain>
    </source>
</reference>
<dbReference type="EMBL" id="JARJLG010000242">
    <property type="protein sequence ID" value="KAJ7723953.1"/>
    <property type="molecule type" value="Genomic_DNA"/>
</dbReference>
<comment type="caution">
    <text evidence="1">The sequence shown here is derived from an EMBL/GenBank/DDBJ whole genome shotgun (WGS) entry which is preliminary data.</text>
</comment>
<accession>A0AAD7HMN5</accession>